<name>A0A2J6TLU4_9HELO</name>
<dbReference type="InterPro" id="IPR003694">
    <property type="entry name" value="NAD_synthase"/>
</dbReference>
<dbReference type="InParanoid" id="A0A2J6TLU4"/>
<protein>
    <submittedName>
        <fullName evidence="2">Uncharacterized protein</fullName>
    </submittedName>
</protein>
<dbReference type="GeneID" id="36587632"/>
<dbReference type="EMBL" id="KZ613774">
    <property type="protein sequence ID" value="PMD63994.1"/>
    <property type="molecule type" value="Genomic_DNA"/>
</dbReference>
<evidence type="ECO:0000256" key="1">
    <source>
        <dbReference type="ARBA" id="ARBA00022598"/>
    </source>
</evidence>
<keyword evidence="3" id="KW-1185">Reference proteome</keyword>
<dbReference type="PANTHER" id="PTHR23090">
    <property type="entry name" value="NH 3 /GLUTAMINE-DEPENDENT NAD + SYNTHETASE"/>
    <property type="match status" value="1"/>
</dbReference>
<dbReference type="GO" id="GO:0009435">
    <property type="term" value="P:NAD+ biosynthetic process"/>
    <property type="evidence" value="ECO:0007669"/>
    <property type="project" value="InterPro"/>
</dbReference>
<dbReference type="RefSeq" id="XP_024740898.1">
    <property type="nucleotide sequence ID" value="XM_024879555.1"/>
</dbReference>
<organism evidence="2 3">
    <name type="scientific">Hyaloscypha bicolor E</name>
    <dbReference type="NCBI Taxonomy" id="1095630"/>
    <lineage>
        <taxon>Eukaryota</taxon>
        <taxon>Fungi</taxon>
        <taxon>Dikarya</taxon>
        <taxon>Ascomycota</taxon>
        <taxon>Pezizomycotina</taxon>
        <taxon>Leotiomycetes</taxon>
        <taxon>Helotiales</taxon>
        <taxon>Hyaloscyphaceae</taxon>
        <taxon>Hyaloscypha</taxon>
        <taxon>Hyaloscypha bicolor</taxon>
    </lineage>
</organism>
<dbReference type="OrthoDB" id="2020662at2759"/>
<dbReference type="GO" id="GO:0005737">
    <property type="term" value="C:cytoplasm"/>
    <property type="evidence" value="ECO:0007669"/>
    <property type="project" value="InterPro"/>
</dbReference>
<dbReference type="Proteomes" id="UP000235371">
    <property type="component" value="Unassembled WGS sequence"/>
</dbReference>
<evidence type="ECO:0000313" key="3">
    <source>
        <dbReference type="Proteomes" id="UP000235371"/>
    </source>
</evidence>
<dbReference type="GO" id="GO:0004359">
    <property type="term" value="F:glutaminase activity"/>
    <property type="evidence" value="ECO:0007669"/>
    <property type="project" value="InterPro"/>
</dbReference>
<gene>
    <name evidence="2" type="ORF">K444DRAFT_609318</name>
</gene>
<evidence type="ECO:0000313" key="2">
    <source>
        <dbReference type="EMBL" id="PMD63994.1"/>
    </source>
</evidence>
<dbReference type="STRING" id="1095630.A0A2J6TLU4"/>
<dbReference type="Gene3D" id="3.60.110.10">
    <property type="entry name" value="Carbon-nitrogen hydrolase"/>
    <property type="match status" value="1"/>
</dbReference>
<proteinExistence type="predicted"/>
<accession>A0A2J6TLU4</accession>
<keyword evidence="1" id="KW-0436">Ligase</keyword>
<dbReference type="InterPro" id="IPR036526">
    <property type="entry name" value="C-N_Hydrolase_sf"/>
</dbReference>
<dbReference type="PANTHER" id="PTHR23090:SF9">
    <property type="entry name" value="GLUTAMINE-DEPENDENT NAD(+) SYNTHETASE"/>
    <property type="match status" value="1"/>
</dbReference>
<dbReference type="GO" id="GO:0003952">
    <property type="term" value="F:NAD+ synthase (glutamine-hydrolyzing) activity"/>
    <property type="evidence" value="ECO:0007669"/>
    <property type="project" value="InterPro"/>
</dbReference>
<dbReference type="AlphaFoldDB" id="A0A2J6TLU4"/>
<sequence>MKLRTRLSLISNSTRKVRGVYVYVNRTGVNGEARMMFDGSSTIVANGKVLEQGAQLSLKDVVEVTTATFDIEGVQIFRSSISRNMGFLFLLFSRCLIHPRDNILQCFNTLGTMSI</sequence>
<reference evidence="2 3" key="1">
    <citation type="submission" date="2016-04" db="EMBL/GenBank/DDBJ databases">
        <title>A degradative enzymes factory behind the ericoid mycorrhizal symbiosis.</title>
        <authorList>
            <consortium name="DOE Joint Genome Institute"/>
            <person name="Martino E."/>
            <person name="Morin E."/>
            <person name="Grelet G."/>
            <person name="Kuo A."/>
            <person name="Kohler A."/>
            <person name="Daghino S."/>
            <person name="Barry K."/>
            <person name="Choi C."/>
            <person name="Cichocki N."/>
            <person name="Clum A."/>
            <person name="Copeland A."/>
            <person name="Hainaut M."/>
            <person name="Haridas S."/>
            <person name="Labutti K."/>
            <person name="Lindquist E."/>
            <person name="Lipzen A."/>
            <person name="Khouja H.-R."/>
            <person name="Murat C."/>
            <person name="Ohm R."/>
            <person name="Olson A."/>
            <person name="Spatafora J."/>
            <person name="Veneault-Fourrey C."/>
            <person name="Henrissat B."/>
            <person name="Grigoriev I."/>
            <person name="Martin F."/>
            <person name="Perotto S."/>
        </authorList>
    </citation>
    <scope>NUCLEOTIDE SEQUENCE [LARGE SCALE GENOMIC DNA]</scope>
    <source>
        <strain evidence="2 3">E</strain>
    </source>
</reference>